<dbReference type="AlphaFoldDB" id="A0A1I0AAW4"/>
<evidence type="ECO:0000256" key="1">
    <source>
        <dbReference type="ARBA" id="ARBA00022679"/>
    </source>
</evidence>
<evidence type="ECO:0000313" key="4">
    <source>
        <dbReference type="Proteomes" id="UP000199180"/>
    </source>
</evidence>
<dbReference type="SMART" id="SM00672">
    <property type="entry name" value="CAP10"/>
    <property type="match status" value="1"/>
</dbReference>
<keyword evidence="4" id="KW-1185">Reference proteome</keyword>
<dbReference type="OrthoDB" id="7976614at2"/>
<dbReference type="InterPro" id="IPR006598">
    <property type="entry name" value="CAP10"/>
</dbReference>
<reference evidence="3 4" key="1">
    <citation type="submission" date="2016-10" db="EMBL/GenBank/DDBJ databases">
        <authorList>
            <person name="de Groot N.N."/>
        </authorList>
    </citation>
    <scope>NUCLEOTIDE SEQUENCE [LARGE SCALE GENOMIC DNA]</scope>
    <source>
        <strain evidence="3 4">DSM 17862</strain>
    </source>
</reference>
<dbReference type="EMBL" id="FOHO01000002">
    <property type="protein sequence ID" value="SES91337.1"/>
    <property type="molecule type" value="Genomic_DNA"/>
</dbReference>
<dbReference type="PANTHER" id="PTHR12203">
    <property type="entry name" value="KDEL LYS-ASP-GLU-LEU CONTAINING - RELATED"/>
    <property type="match status" value="1"/>
</dbReference>
<dbReference type="STRING" id="364199.SAMN04489858_102171"/>
<organism evidence="3 4">
    <name type="scientific">Paracoccus homiensis</name>
    <dbReference type="NCBI Taxonomy" id="364199"/>
    <lineage>
        <taxon>Bacteria</taxon>
        <taxon>Pseudomonadati</taxon>
        <taxon>Pseudomonadota</taxon>
        <taxon>Alphaproteobacteria</taxon>
        <taxon>Rhodobacterales</taxon>
        <taxon>Paracoccaceae</taxon>
        <taxon>Paracoccus</taxon>
    </lineage>
</organism>
<evidence type="ECO:0000259" key="2">
    <source>
        <dbReference type="SMART" id="SM00672"/>
    </source>
</evidence>
<dbReference type="GO" id="GO:0016740">
    <property type="term" value="F:transferase activity"/>
    <property type="evidence" value="ECO:0007669"/>
    <property type="project" value="UniProtKB-KW"/>
</dbReference>
<feature type="domain" description="Glycosyl transferase CAP10" evidence="2">
    <location>
        <begin position="323"/>
        <end position="571"/>
    </location>
</feature>
<proteinExistence type="predicted"/>
<keyword evidence="1 3" id="KW-0808">Transferase</keyword>
<dbReference type="Pfam" id="PF05686">
    <property type="entry name" value="Glyco_transf_90"/>
    <property type="match status" value="1"/>
</dbReference>
<dbReference type="PANTHER" id="PTHR12203:SF35">
    <property type="entry name" value="PROTEIN O-GLUCOSYLTRANSFERASE 1"/>
    <property type="match status" value="1"/>
</dbReference>
<protein>
    <submittedName>
        <fullName evidence="3">Glycosyl transferase family 90</fullName>
    </submittedName>
</protein>
<gene>
    <name evidence="3" type="ORF">SAMN04489858_102171</name>
</gene>
<evidence type="ECO:0000313" key="3">
    <source>
        <dbReference type="EMBL" id="SES91337.1"/>
    </source>
</evidence>
<dbReference type="Proteomes" id="UP000199180">
    <property type="component" value="Unassembled WGS sequence"/>
</dbReference>
<dbReference type="InterPro" id="IPR051091">
    <property type="entry name" value="O-Glucosyltr/Glycosyltrsf_90"/>
</dbReference>
<accession>A0A1I0AAW4</accession>
<sequence length="577" mass="64890">MASAGMRRVFDISPDGCGGHVLRALFQANGHRVARAAPGDLAEDIAWSMATGRPPLQRWSRARLFTGLWRQAPWWRPPLEMWRAVDYLKAQFPNAVFVLTVPNMQRWLLHRLTAADGLTLRAYANHLQVDEEALPDLWVKGFQDHLDHVQSTFGDGDGLIRIDMTCQHPRALAEALHPFVRLPRRPRLFWSDGHDPLGQRIGDLAENLPADPLPMNEDFVADVADFCLKGLDPRGDRRASLSHLSAFWGGGDAVVGARGHARPLCVARLPGHDRDIALTAPDAAAKHRRAEGVINDILGLGRRDPVLIDMEDSRWVGSPQGAVQDQPTLCHNRRMGARNMVLFPLSGHYGPGYPGFDPNGSGDRIAFEDKADRLVWRGMISGSERREGIRPGPASHSFLRRLARAGDDPDARQAAWQGLCRTSRLAVVRRFWEDPDYDMRVVMAWGFRDHAADPLLAPYCDERQPAGFFHGFRYQLCMAGYDHGSNFIPAINSNSVLLKEEDGWEVFYSGRFKPWKHYIPVERYCDDLPQKLKWARENPLECMRMSENARAEVRLLSDRGLIAAVKARILDGLAQAR</sequence>
<name>A0A1I0AAW4_9RHOB</name>